<dbReference type="InterPro" id="IPR001650">
    <property type="entry name" value="Helicase_C-like"/>
</dbReference>
<evidence type="ECO:0000256" key="3">
    <source>
        <dbReference type="ARBA" id="ARBA00023117"/>
    </source>
</evidence>
<feature type="domain" description="Helicase ATP-binding" evidence="6">
    <location>
        <begin position="222"/>
        <end position="387"/>
    </location>
</feature>
<dbReference type="PROSITE" id="PS51192">
    <property type="entry name" value="HELICASE_ATP_BIND_1"/>
    <property type="match status" value="1"/>
</dbReference>
<dbReference type="InterPro" id="IPR049730">
    <property type="entry name" value="SNF2/RAD54-like_C"/>
</dbReference>
<feature type="compositionally biased region" description="Acidic residues" evidence="5">
    <location>
        <begin position="829"/>
        <end position="839"/>
    </location>
</feature>
<keyword evidence="2" id="KW-0378">Hydrolase</keyword>
<dbReference type="SMART" id="SM00487">
    <property type="entry name" value="DEXDc"/>
    <property type="match status" value="1"/>
</dbReference>
<evidence type="ECO:0000256" key="2">
    <source>
        <dbReference type="ARBA" id="ARBA00022801"/>
    </source>
</evidence>
<evidence type="ECO:0000259" key="6">
    <source>
        <dbReference type="PROSITE" id="PS51192"/>
    </source>
</evidence>
<dbReference type="AlphaFoldDB" id="A0A6B2KWZ2"/>
<dbReference type="Gene3D" id="1.20.5.170">
    <property type="match status" value="1"/>
</dbReference>
<feature type="compositionally biased region" description="Acidic residues" evidence="5">
    <location>
        <begin position="806"/>
        <end position="815"/>
    </location>
</feature>
<accession>A0A6B2KWZ2</accession>
<keyword evidence="3" id="KW-0103">Bromodomain</keyword>
<dbReference type="EMBL" id="GIBP01000213">
    <property type="protein sequence ID" value="NDV29182.1"/>
    <property type="molecule type" value="Transcribed_RNA"/>
</dbReference>
<dbReference type="CDD" id="cd18793">
    <property type="entry name" value="SF2_C_SNF"/>
    <property type="match status" value="1"/>
</dbReference>
<dbReference type="InterPro" id="IPR038718">
    <property type="entry name" value="SNF2-like_sf"/>
</dbReference>
<evidence type="ECO:0000259" key="7">
    <source>
        <dbReference type="PROSITE" id="PS51194"/>
    </source>
</evidence>
<feature type="domain" description="Helicase C-terminal" evidence="7">
    <location>
        <begin position="525"/>
        <end position="681"/>
    </location>
</feature>
<evidence type="ECO:0000256" key="1">
    <source>
        <dbReference type="ARBA" id="ARBA00004123"/>
    </source>
</evidence>
<dbReference type="PROSITE" id="PS51194">
    <property type="entry name" value="HELICASE_CTER"/>
    <property type="match status" value="1"/>
</dbReference>
<dbReference type="InterPro" id="IPR036427">
    <property type="entry name" value="Bromodomain-like_sf"/>
</dbReference>
<dbReference type="GO" id="GO:0016787">
    <property type="term" value="F:hydrolase activity"/>
    <property type="evidence" value="ECO:0007669"/>
    <property type="project" value="UniProtKB-KW"/>
</dbReference>
<protein>
    <submittedName>
        <fullName evidence="8">Uncharacterized protein</fullName>
    </submittedName>
</protein>
<evidence type="ECO:0000313" key="8">
    <source>
        <dbReference type="EMBL" id="NDV29182.1"/>
    </source>
</evidence>
<dbReference type="FunFam" id="3.40.50.10810:FF:000008">
    <property type="entry name" value="Chromatin structure-remodeling complex subunit snf21"/>
    <property type="match status" value="1"/>
</dbReference>
<keyword evidence="4" id="KW-0539">Nucleus</keyword>
<dbReference type="SMART" id="SM00490">
    <property type="entry name" value="HELICc"/>
    <property type="match status" value="1"/>
</dbReference>
<dbReference type="Pfam" id="PF00271">
    <property type="entry name" value="Helicase_C"/>
    <property type="match status" value="1"/>
</dbReference>
<feature type="region of interest" description="Disordered" evidence="5">
    <location>
        <begin position="772"/>
        <end position="865"/>
    </location>
</feature>
<dbReference type="InterPro" id="IPR000330">
    <property type="entry name" value="SNF2_N"/>
</dbReference>
<reference evidence="8" key="1">
    <citation type="journal article" date="2020" name="J. Eukaryot. Microbiol.">
        <title>De novo Sequencing, Assembly and Annotation of the Transcriptome for the Free-Living Testate Amoeba Arcella intermedia.</title>
        <authorList>
            <person name="Ribeiro G.M."/>
            <person name="Porfirio-Sousa A.L."/>
            <person name="Maurer-Alcala X.X."/>
            <person name="Katz L.A."/>
            <person name="Lahr D.J.G."/>
        </authorList>
    </citation>
    <scope>NUCLEOTIDE SEQUENCE</scope>
</reference>
<dbReference type="Gene3D" id="3.40.50.300">
    <property type="entry name" value="P-loop containing nucleotide triphosphate hydrolases"/>
    <property type="match status" value="1"/>
</dbReference>
<proteinExistence type="predicted"/>
<dbReference type="Gene3D" id="1.20.920.10">
    <property type="entry name" value="Bromodomain-like"/>
    <property type="match status" value="1"/>
</dbReference>
<dbReference type="GO" id="GO:0005634">
    <property type="term" value="C:nucleus"/>
    <property type="evidence" value="ECO:0007669"/>
    <property type="project" value="UniProtKB-SubCell"/>
</dbReference>
<comment type="subcellular location">
    <subcellularLocation>
        <location evidence="1">Nucleus</location>
    </subcellularLocation>
</comment>
<name>A0A6B2KWZ2_9EUKA</name>
<dbReference type="Pfam" id="PF00176">
    <property type="entry name" value="SNF2-rel_dom"/>
    <property type="match status" value="1"/>
</dbReference>
<sequence length="1053" mass="122340">MTKTLINRMGINLMKFQHTMRLKLASQINTTDLSNGYPIRNFSKTIMLKDGSRGSLQTDLAMERQNHQREFLNAIINRHAEFKSHYTHLDNQWKEIMKQVPKAYSQREKRKQAKAEKMERDRLLALKFDDEDAYRKLLANTKNERLTHLLNQTDAYLKQISDLIQQQQEGIQPMNTVEEEPQTKKSYYSMIHRFVEKITEQPKMLIGGVLKDYQLNGLQWLVSLYNNKLNGILADEMGLGKTIQTISLLAYLIETKHVNGPFLIVAPLSTLPNWSGEFEKWIPNVTKVVYKGAPNTRKKLQKELVPGKFTICLSTFDFVIKDEEILSKIFWNYIIIDEGHRMKNHKSKLTQTLCKYYKANNRLILTGTPLQNNLPELWSLLNFLLPSIFNSVETFEDWFNAPFALTTGEKMVMNEEESLLLIRRLHKVLRPFLLRRLKSEVEDELPDKVERVILCDMSAMQKKMYYNMGTKGMVTVKDRNGGNQNTLMNTIMQLRKICNHPYLFDKNREYPIDRNLWRASGKFQLLDRILPKLKSAGHRVLLFSQMTATMNILEEYLLLKEMKYLRLDGSTKSEERGDLLKKFNEPDSPYFIFILSTRAGGLGLNLQTADTVILFDSDWNPQMDLQAQDRAHRIGQNKLVLVLRIVTVNSVEGKMLERANWKLDMDNKVIKAGKYHDKAKGQDRNDMLLSLLREDHNVLGQEVTSDEDINKIIARNDNEVQLFQEMDKEREIEDYAIWEEEGNEGPLPPPLMTEDELPEWMSDDYVPPVENIPEIRYGRSGRPITSYKHMDDSGDDWNDPKCSLSDQDDSDEAYDENATTSSIYGGDQIIEDDDNEIEVEQYQPNKKKRSTSSAKSQPPPRRTSQAPLVALPAQPQVQPQPLIQPPMQTVVISPVQPVIASLASPRETLATVVSPKKRRAEADLERPGYDKKYENLKKQYRKIMEKVSRVKNNTTNKFRWESFSHVVDNRLPITFQYVSHQIEKDYYQNPMNFVNDFTTMLNFVKSSYAEGSQMWHDASVLESIFKVECQKLLFEKFNDKKRKTNTDRTDSSE</sequence>
<evidence type="ECO:0000256" key="5">
    <source>
        <dbReference type="SAM" id="MobiDB-lite"/>
    </source>
</evidence>
<evidence type="ECO:0000256" key="4">
    <source>
        <dbReference type="ARBA" id="ARBA00023242"/>
    </source>
</evidence>
<dbReference type="CDD" id="cd17996">
    <property type="entry name" value="DEXHc_SMARCA2_SMARCA4"/>
    <property type="match status" value="1"/>
</dbReference>
<dbReference type="PANTHER" id="PTHR10799">
    <property type="entry name" value="SNF2/RAD54 HELICASE FAMILY"/>
    <property type="match status" value="1"/>
</dbReference>
<dbReference type="SUPFAM" id="SSF52540">
    <property type="entry name" value="P-loop containing nucleoside triphosphate hydrolases"/>
    <property type="match status" value="2"/>
</dbReference>
<organism evidence="8">
    <name type="scientific">Arcella intermedia</name>
    <dbReference type="NCBI Taxonomy" id="1963864"/>
    <lineage>
        <taxon>Eukaryota</taxon>
        <taxon>Amoebozoa</taxon>
        <taxon>Tubulinea</taxon>
        <taxon>Elardia</taxon>
        <taxon>Arcellinida</taxon>
        <taxon>Sphaerothecina</taxon>
        <taxon>Arcellidae</taxon>
        <taxon>Arcella</taxon>
    </lineage>
</organism>
<dbReference type="SUPFAM" id="SSF47370">
    <property type="entry name" value="Bromodomain"/>
    <property type="match status" value="1"/>
</dbReference>
<dbReference type="GO" id="GO:0005524">
    <property type="term" value="F:ATP binding"/>
    <property type="evidence" value="ECO:0007669"/>
    <property type="project" value="InterPro"/>
</dbReference>
<dbReference type="InterPro" id="IPR027417">
    <property type="entry name" value="P-loop_NTPase"/>
</dbReference>
<dbReference type="Gene3D" id="3.40.50.10810">
    <property type="entry name" value="Tandem AAA-ATPase domain"/>
    <property type="match status" value="1"/>
</dbReference>
<dbReference type="InterPro" id="IPR014001">
    <property type="entry name" value="Helicase_ATP-bd"/>
</dbReference>